<organism evidence="4">
    <name type="scientific">marine metagenome</name>
    <dbReference type="NCBI Taxonomy" id="408172"/>
    <lineage>
        <taxon>unclassified sequences</taxon>
        <taxon>metagenomes</taxon>
        <taxon>ecological metagenomes</taxon>
    </lineage>
</organism>
<reference evidence="4" key="1">
    <citation type="submission" date="2018-05" db="EMBL/GenBank/DDBJ databases">
        <authorList>
            <person name="Lanie J.A."/>
            <person name="Ng W.-L."/>
            <person name="Kazmierczak K.M."/>
            <person name="Andrzejewski T.M."/>
            <person name="Davidsen T.M."/>
            <person name="Wayne K.J."/>
            <person name="Tettelin H."/>
            <person name="Glass J.I."/>
            <person name="Rusch D."/>
            <person name="Podicherti R."/>
            <person name="Tsui H.-C.T."/>
            <person name="Winkler M.E."/>
        </authorList>
    </citation>
    <scope>NUCLEOTIDE SEQUENCE</scope>
</reference>
<feature type="domain" description="Hcy-binding" evidence="3">
    <location>
        <begin position="1"/>
        <end position="257"/>
    </location>
</feature>
<dbReference type="SUPFAM" id="SSF82282">
    <property type="entry name" value="Homocysteine S-methyltransferase"/>
    <property type="match status" value="1"/>
</dbReference>
<dbReference type="PROSITE" id="PS50970">
    <property type="entry name" value="HCY"/>
    <property type="match status" value="1"/>
</dbReference>
<gene>
    <name evidence="4" type="ORF">METZ01_LOCUS270717</name>
</gene>
<keyword evidence="2" id="KW-0808">Transferase</keyword>
<dbReference type="InterPro" id="IPR036589">
    <property type="entry name" value="HCY_dom_sf"/>
</dbReference>
<dbReference type="Gene3D" id="3.20.20.330">
    <property type="entry name" value="Homocysteine-binding-like domain"/>
    <property type="match status" value="1"/>
</dbReference>
<proteinExistence type="predicted"/>
<dbReference type="AlphaFoldDB" id="A0A382K2U7"/>
<dbReference type="PANTHER" id="PTHR11103:SF18">
    <property type="entry name" value="SLR1189 PROTEIN"/>
    <property type="match status" value="1"/>
</dbReference>
<keyword evidence="1" id="KW-0489">Methyltransferase</keyword>
<dbReference type="PANTHER" id="PTHR11103">
    <property type="entry name" value="SLR1189 PROTEIN"/>
    <property type="match status" value="1"/>
</dbReference>
<dbReference type="GO" id="GO:0008168">
    <property type="term" value="F:methyltransferase activity"/>
    <property type="evidence" value="ECO:0007669"/>
    <property type="project" value="UniProtKB-KW"/>
</dbReference>
<protein>
    <recommendedName>
        <fullName evidence="3">Hcy-binding domain-containing protein</fullName>
    </recommendedName>
</protein>
<evidence type="ECO:0000313" key="4">
    <source>
        <dbReference type="EMBL" id="SVC17863.1"/>
    </source>
</evidence>
<name>A0A382K2U7_9ZZZZ</name>
<dbReference type="EMBL" id="UINC01077597">
    <property type="protein sequence ID" value="SVC17863.1"/>
    <property type="molecule type" value="Genomic_DNA"/>
</dbReference>
<dbReference type="InterPro" id="IPR003726">
    <property type="entry name" value="HCY_dom"/>
</dbReference>
<feature type="non-terminal residue" evidence="4">
    <location>
        <position position="257"/>
    </location>
</feature>
<dbReference type="GO" id="GO:0032259">
    <property type="term" value="P:methylation"/>
    <property type="evidence" value="ECO:0007669"/>
    <property type="project" value="UniProtKB-KW"/>
</dbReference>
<dbReference type="Pfam" id="PF02574">
    <property type="entry name" value="S-methyl_trans"/>
    <property type="match status" value="1"/>
</dbReference>
<feature type="non-terminal residue" evidence="4">
    <location>
        <position position="1"/>
    </location>
</feature>
<evidence type="ECO:0000256" key="1">
    <source>
        <dbReference type="ARBA" id="ARBA00022603"/>
    </source>
</evidence>
<sequence length="257" mass="28589">MFPFKILDGAMGSELIKRGLVLHEHTWSADANINHPDMIEQIHREYIDAGADFITTNTFRTTPRAYAKTGLGNLNSEESVYKAKTALEKAVELARRAAISSTKIIGSIAPLEDCYLPNLFPGKNIAVSEFSQLGKWLVEVGVDILILETMNSLAEAEAGLIALQDCNHPFWVSFILKNDNCLLSGDSLCDALNTLNKYNIDMVLLNCNPLLRTKKAVDIIVDNWHRDWGIYPNLGKGEPECLGNITDYESKDKFLSV</sequence>
<accession>A0A382K2U7</accession>
<evidence type="ECO:0000256" key="2">
    <source>
        <dbReference type="ARBA" id="ARBA00022679"/>
    </source>
</evidence>
<evidence type="ECO:0000259" key="3">
    <source>
        <dbReference type="PROSITE" id="PS50970"/>
    </source>
</evidence>